<evidence type="ECO:0000313" key="1">
    <source>
        <dbReference type="EMBL" id="VBB32941.1"/>
    </source>
</evidence>
<dbReference type="EMBL" id="UPTC01002032">
    <property type="protein sequence ID" value="VBB32941.1"/>
    <property type="molecule type" value="Genomic_DNA"/>
</dbReference>
<organism evidence="1 2">
    <name type="scientific">Acanthocheilonema viteae</name>
    <name type="common">Filarial nematode worm</name>
    <name type="synonym">Dipetalonema viteae</name>
    <dbReference type="NCBI Taxonomy" id="6277"/>
    <lineage>
        <taxon>Eukaryota</taxon>
        <taxon>Metazoa</taxon>
        <taxon>Ecdysozoa</taxon>
        <taxon>Nematoda</taxon>
        <taxon>Chromadorea</taxon>
        <taxon>Rhabditida</taxon>
        <taxon>Spirurina</taxon>
        <taxon>Spiruromorpha</taxon>
        <taxon>Filarioidea</taxon>
        <taxon>Onchocercidae</taxon>
        <taxon>Acanthocheilonema</taxon>
    </lineage>
</organism>
<keyword evidence="2" id="KW-1185">Reference proteome</keyword>
<evidence type="ECO:0000313" key="2">
    <source>
        <dbReference type="Proteomes" id="UP000276991"/>
    </source>
</evidence>
<dbReference type="AlphaFoldDB" id="A0A498SH87"/>
<protein>
    <submittedName>
        <fullName evidence="1">Uncharacterized protein</fullName>
    </submittedName>
</protein>
<name>A0A498SH87_ACAVI</name>
<reference evidence="1 2" key="1">
    <citation type="submission" date="2018-08" db="EMBL/GenBank/DDBJ databases">
        <authorList>
            <person name="Laetsch R D."/>
            <person name="Stevens L."/>
            <person name="Kumar S."/>
            <person name="Blaxter L. M."/>
        </authorList>
    </citation>
    <scope>NUCLEOTIDE SEQUENCE [LARGE SCALE GENOMIC DNA]</scope>
</reference>
<accession>A0A498SH87</accession>
<dbReference type="OrthoDB" id="5836300at2759"/>
<dbReference type="Proteomes" id="UP000276991">
    <property type="component" value="Unassembled WGS sequence"/>
</dbReference>
<proteinExistence type="predicted"/>
<sequence length="144" mass="16832">MLTDLNIGQFYCSKDFQQIATEFQRKFPAQTVRDIREKRLAEVIKQRLIDCDHKSKNNHWQNMIELLPKIKISPSEEEGCSNGLVQERIACLNLLSYTCQFIKRDYTFRLVPARAIIQEARIIEDGAAKCVKVIRLIKKHNQPK</sequence>
<gene>
    <name evidence="1" type="ORF">NAV_LOCUS7732</name>
</gene>